<evidence type="ECO:0000313" key="3">
    <source>
        <dbReference type="EnsemblPlants" id="OPUNC10G10360.1"/>
    </source>
</evidence>
<evidence type="ECO:0000313" key="4">
    <source>
        <dbReference type="Proteomes" id="UP000026962"/>
    </source>
</evidence>
<reference evidence="3" key="1">
    <citation type="submission" date="2015-04" db="UniProtKB">
        <authorList>
            <consortium name="EnsemblPlants"/>
        </authorList>
    </citation>
    <scope>IDENTIFICATION</scope>
</reference>
<sequence length="298" mass="33263">MLTTYYDSAESEMEALRQRARKAEGKAKHLAQEAAQATEAAKASCCTLRLALTDMGAKAVSFPGEDASVLDFCDWSQEAGCAVSDCATAYGDCYARVSAAFALGLLQQNGCEHVARFPELAKGDWEVSSQDISPALRAWRRQFWLKEGRSAAKTRLLEQLAKSEAADQGEEPAAGGGGGAEDHPEGRCRKLCVRPPLGDWRSKNEKFIAAKNLPKVRYQLRPIYREMTINGNNYKVISVANWMRTHPGRTLEDFDRVRVARFERTARFWRNHRRTYRQQAIAQRRYALSVVSPPSPSG</sequence>
<dbReference type="EnsemblPlants" id="OPUNC10G10360.1">
    <property type="protein sequence ID" value="OPUNC10G10360.1"/>
    <property type="gene ID" value="OPUNC10G10360"/>
</dbReference>
<dbReference type="Gramene" id="OPUNC10G10360.1">
    <property type="protein sequence ID" value="OPUNC10G10360.1"/>
    <property type="gene ID" value="OPUNC10G10360"/>
</dbReference>
<reference evidence="3" key="2">
    <citation type="submission" date="2018-05" db="EMBL/GenBank/DDBJ databases">
        <title>OpunRS2 (Oryza punctata Reference Sequence Version 2).</title>
        <authorList>
            <person name="Zhang J."/>
            <person name="Kudrna D."/>
            <person name="Lee S."/>
            <person name="Talag J."/>
            <person name="Welchert J."/>
            <person name="Wing R.A."/>
        </authorList>
    </citation>
    <scope>NUCLEOTIDE SEQUENCE [LARGE SCALE GENOMIC DNA]</scope>
</reference>
<organism evidence="3">
    <name type="scientific">Oryza punctata</name>
    <name type="common">Red rice</name>
    <dbReference type="NCBI Taxonomy" id="4537"/>
    <lineage>
        <taxon>Eukaryota</taxon>
        <taxon>Viridiplantae</taxon>
        <taxon>Streptophyta</taxon>
        <taxon>Embryophyta</taxon>
        <taxon>Tracheophyta</taxon>
        <taxon>Spermatophyta</taxon>
        <taxon>Magnoliopsida</taxon>
        <taxon>Liliopsida</taxon>
        <taxon>Poales</taxon>
        <taxon>Poaceae</taxon>
        <taxon>BOP clade</taxon>
        <taxon>Oryzoideae</taxon>
        <taxon>Oryzeae</taxon>
        <taxon>Oryzinae</taxon>
        <taxon>Oryza</taxon>
    </lineage>
</organism>
<dbReference type="Proteomes" id="UP000026962">
    <property type="component" value="Chromosome 10"/>
</dbReference>
<dbReference type="HOGENOM" id="CLU_061671_1_0_1"/>
<name>A0A0E0M899_ORYPU</name>
<feature type="coiled-coil region" evidence="1">
    <location>
        <begin position="6"/>
        <end position="40"/>
    </location>
</feature>
<protein>
    <submittedName>
        <fullName evidence="3">Uncharacterized protein</fullName>
    </submittedName>
</protein>
<accession>A0A0E0M899</accession>
<evidence type="ECO:0000256" key="1">
    <source>
        <dbReference type="SAM" id="Coils"/>
    </source>
</evidence>
<keyword evidence="4" id="KW-1185">Reference proteome</keyword>
<keyword evidence="1" id="KW-0175">Coiled coil</keyword>
<proteinExistence type="predicted"/>
<evidence type="ECO:0000256" key="2">
    <source>
        <dbReference type="SAM" id="MobiDB-lite"/>
    </source>
</evidence>
<dbReference type="AlphaFoldDB" id="A0A0E0M899"/>
<feature type="region of interest" description="Disordered" evidence="2">
    <location>
        <begin position="161"/>
        <end position="187"/>
    </location>
</feature>